<organism evidence="1 2">
    <name type="scientific">Podospora australis</name>
    <dbReference type="NCBI Taxonomy" id="1536484"/>
    <lineage>
        <taxon>Eukaryota</taxon>
        <taxon>Fungi</taxon>
        <taxon>Dikarya</taxon>
        <taxon>Ascomycota</taxon>
        <taxon>Pezizomycotina</taxon>
        <taxon>Sordariomycetes</taxon>
        <taxon>Sordariomycetidae</taxon>
        <taxon>Sordariales</taxon>
        <taxon>Podosporaceae</taxon>
        <taxon>Podospora</taxon>
    </lineage>
</organism>
<reference evidence="1" key="1">
    <citation type="journal article" date="2023" name="Mol. Phylogenet. Evol.">
        <title>Genome-scale phylogeny and comparative genomics of the fungal order Sordariales.</title>
        <authorList>
            <person name="Hensen N."/>
            <person name="Bonometti L."/>
            <person name="Westerberg I."/>
            <person name="Brannstrom I.O."/>
            <person name="Guillou S."/>
            <person name="Cros-Aarteil S."/>
            <person name="Calhoun S."/>
            <person name="Haridas S."/>
            <person name="Kuo A."/>
            <person name="Mondo S."/>
            <person name="Pangilinan J."/>
            <person name="Riley R."/>
            <person name="LaButti K."/>
            <person name="Andreopoulos B."/>
            <person name="Lipzen A."/>
            <person name="Chen C."/>
            <person name="Yan M."/>
            <person name="Daum C."/>
            <person name="Ng V."/>
            <person name="Clum A."/>
            <person name="Steindorff A."/>
            <person name="Ohm R.A."/>
            <person name="Martin F."/>
            <person name="Silar P."/>
            <person name="Natvig D.O."/>
            <person name="Lalanne C."/>
            <person name="Gautier V."/>
            <person name="Ament-Velasquez S.L."/>
            <person name="Kruys A."/>
            <person name="Hutchinson M.I."/>
            <person name="Powell A.J."/>
            <person name="Barry K."/>
            <person name="Miller A.N."/>
            <person name="Grigoriev I.V."/>
            <person name="Debuchy R."/>
            <person name="Gladieux P."/>
            <person name="Hiltunen Thoren M."/>
            <person name="Johannesson H."/>
        </authorList>
    </citation>
    <scope>NUCLEOTIDE SEQUENCE</scope>
    <source>
        <strain evidence="1">PSN309</strain>
    </source>
</reference>
<accession>A0AAN6WKM4</accession>
<keyword evidence="2" id="KW-1185">Reference proteome</keyword>
<dbReference type="AlphaFoldDB" id="A0AAN6WKM4"/>
<proteinExistence type="predicted"/>
<evidence type="ECO:0000313" key="1">
    <source>
        <dbReference type="EMBL" id="KAK4183095.1"/>
    </source>
</evidence>
<name>A0AAN6WKM4_9PEZI</name>
<evidence type="ECO:0000313" key="2">
    <source>
        <dbReference type="Proteomes" id="UP001302126"/>
    </source>
</evidence>
<gene>
    <name evidence="1" type="ORF">QBC35DRAFT_126301</name>
</gene>
<protein>
    <submittedName>
        <fullName evidence="1">Uncharacterized protein</fullName>
    </submittedName>
</protein>
<sequence>MDEGCHCFSSTFPQPANWAAYPHPSSCRLIFLVHVAEQRKMEMPQIRLGEKGKGREEVIANSLAWGESKPGETGEILWTVSYWARQKKVKKKVKKGKVYRKDRPTGRFLFFPPHLVLYYEEHAVTNHKAKIPIPRSHSSWPPVIAVLPFLILFVPTPSATPRTSMQKNGTQSHCTANFPRVLSALRKLPCRSSWAISQSLGLASIPGCSKANNLEQGSKQFPAKWDDAFRSYRLLDWI</sequence>
<comment type="caution">
    <text evidence="1">The sequence shown here is derived from an EMBL/GenBank/DDBJ whole genome shotgun (WGS) entry which is preliminary data.</text>
</comment>
<dbReference type="EMBL" id="MU864578">
    <property type="protein sequence ID" value="KAK4183095.1"/>
    <property type="molecule type" value="Genomic_DNA"/>
</dbReference>
<dbReference type="Proteomes" id="UP001302126">
    <property type="component" value="Unassembled WGS sequence"/>
</dbReference>
<reference evidence="1" key="2">
    <citation type="submission" date="2023-05" db="EMBL/GenBank/DDBJ databases">
        <authorList>
            <consortium name="Lawrence Berkeley National Laboratory"/>
            <person name="Steindorff A."/>
            <person name="Hensen N."/>
            <person name="Bonometti L."/>
            <person name="Westerberg I."/>
            <person name="Brannstrom I.O."/>
            <person name="Guillou S."/>
            <person name="Cros-Aarteil S."/>
            <person name="Calhoun S."/>
            <person name="Haridas S."/>
            <person name="Kuo A."/>
            <person name="Mondo S."/>
            <person name="Pangilinan J."/>
            <person name="Riley R."/>
            <person name="Labutti K."/>
            <person name="Andreopoulos B."/>
            <person name="Lipzen A."/>
            <person name="Chen C."/>
            <person name="Yanf M."/>
            <person name="Daum C."/>
            <person name="Ng V."/>
            <person name="Clum A."/>
            <person name="Ohm R."/>
            <person name="Martin F."/>
            <person name="Silar P."/>
            <person name="Natvig D."/>
            <person name="Lalanne C."/>
            <person name="Gautier V."/>
            <person name="Ament-Velasquez S.L."/>
            <person name="Kruys A."/>
            <person name="Hutchinson M.I."/>
            <person name="Powell A.J."/>
            <person name="Barry K."/>
            <person name="Miller A.N."/>
            <person name="Grigoriev I.V."/>
            <person name="Debuchy R."/>
            <person name="Gladieux P."/>
            <person name="Thoren M.H."/>
            <person name="Johannesson H."/>
        </authorList>
    </citation>
    <scope>NUCLEOTIDE SEQUENCE</scope>
    <source>
        <strain evidence="1">PSN309</strain>
    </source>
</reference>